<comment type="caution">
    <text evidence="2">The sequence shown here is derived from an EMBL/GenBank/DDBJ whole genome shotgun (WGS) entry which is preliminary data.</text>
</comment>
<accession>A0A9P7SZA9</accession>
<dbReference type="AlphaFoldDB" id="A0A9P7SZA9"/>
<evidence type="ECO:0000313" key="3">
    <source>
        <dbReference type="Proteomes" id="UP000748025"/>
    </source>
</evidence>
<sequence>MAAVGSPPISSVVSQGPRDPFPGYQVQDLTWKLDVFPGQQPLNLTGTIQQVHKQAKRPNFHSSSIDTTTSREEQWK</sequence>
<feature type="region of interest" description="Disordered" evidence="1">
    <location>
        <begin position="1"/>
        <end position="21"/>
    </location>
</feature>
<dbReference type="Proteomes" id="UP000748025">
    <property type="component" value="Unassembled WGS sequence"/>
</dbReference>
<evidence type="ECO:0000313" key="2">
    <source>
        <dbReference type="EMBL" id="KAG6016118.1"/>
    </source>
</evidence>
<dbReference type="OrthoDB" id="3552888at2759"/>
<name>A0A9P7SZA9_9HYPO</name>
<reference evidence="2" key="1">
    <citation type="journal article" date="2020" name="bioRxiv">
        <title>Whole genome comparisons of ergot fungi reveals the divergence and evolution of species within the genus Claviceps are the result of varying mechanisms driving genome evolution and host range expansion.</title>
        <authorList>
            <person name="Wyka S.A."/>
            <person name="Mondo S.J."/>
            <person name="Liu M."/>
            <person name="Dettman J."/>
            <person name="Nalam V."/>
            <person name="Broders K.D."/>
        </authorList>
    </citation>
    <scope>NUCLEOTIDE SEQUENCE</scope>
    <source>
        <strain evidence="2">CCC 602</strain>
    </source>
</reference>
<feature type="region of interest" description="Disordered" evidence="1">
    <location>
        <begin position="53"/>
        <end position="76"/>
    </location>
</feature>
<evidence type="ECO:0000256" key="1">
    <source>
        <dbReference type="SAM" id="MobiDB-lite"/>
    </source>
</evidence>
<organism evidence="2 3">
    <name type="scientific">Claviceps pusilla</name>
    <dbReference type="NCBI Taxonomy" id="123648"/>
    <lineage>
        <taxon>Eukaryota</taxon>
        <taxon>Fungi</taxon>
        <taxon>Dikarya</taxon>
        <taxon>Ascomycota</taxon>
        <taxon>Pezizomycotina</taxon>
        <taxon>Sordariomycetes</taxon>
        <taxon>Hypocreomycetidae</taxon>
        <taxon>Hypocreales</taxon>
        <taxon>Clavicipitaceae</taxon>
        <taxon>Claviceps</taxon>
    </lineage>
</organism>
<proteinExistence type="predicted"/>
<gene>
    <name evidence="2" type="ORF">E4U43_004209</name>
</gene>
<dbReference type="EMBL" id="SRPW01000275">
    <property type="protein sequence ID" value="KAG6016118.1"/>
    <property type="molecule type" value="Genomic_DNA"/>
</dbReference>
<protein>
    <submittedName>
        <fullName evidence="2">Uncharacterized protein</fullName>
    </submittedName>
</protein>
<keyword evidence="3" id="KW-1185">Reference proteome</keyword>